<gene>
    <name evidence="1" type="ORF">F2Y13_08915</name>
</gene>
<dbReference type="EMBL" id="VVXK01000011">
    <property type="protein sequence ID" value="KAA2369896.1"/>
    <property type="molecule type" value="Genomic_DNA"/>
</dbReference>
<proteinExistence type="predicted"/>
<dbReference type="Proteomes" id="UP000323567">
    <property type="component" value="Unassembled WGS sequence"/>
</dbReference>
<name>A0A5B3G982_9BACT</name>
<evidence type="ECO:0000313" key="1">
    <source>
        <dbReference type="EMBL" id="KAA2369896.1"/>
    </source>
</evidence>
<sequence length="166" mass="19255">MATSKLYDVNFKRLALLLLPTFRRRPLLAALAYAAVSPLQWLHTRFMLWRRDTDYRLLHNGQVCRLRGLLNDLFDPVDRRITVTEEVSNVGDIVLHRREVQRAVRLPARGSGRMVVLNRRGYGGVSGYDFWVNIPVALLDEIDTDRVRAVVDSYKLASKRYQINFV</sequence>
<protein>
    <submittedName>
        <fullName evidence="1">Uncharacterized protein</fullName>
    </submittedName>
</protein>
<dbReference type="RefSeq" id="WP_149887418.1">
    <property type="nucleotide sequence ID" value="NZ_DBEWHZ010000148.1"/>
</dbReference>
<organism evidence="1 2">
    <name type="scientific">Alistipes shahii</name>
    <dbReference type="NCBI Taxonomy" id="328814"/>
    <lineage>
        <taxon>Bacteria</taxon>
        <taxon>Pseudomonadati</taxon>
        <taxon>Bacteroidota</taxon>
        <taxon>Bacteroidia</taxon>
        <taxon>Bacteroidales</taxon>
        <taxon>Rikenellaceae</taxon>
        <taxon>Alistipes</taxon>
    </lineage>
</organism>
<accession>A0A5B3G982</accession>
<dbReference type="AlphaFoldDB" id="A0A5B3G982"/>
<evidence type="ECO:0000313" key="2">
    <source>
        <dbReference type="Proteomes" id="UP000323567"/>
    </source>
</evidence>
<reference evidence="1 2" key="1">
    <citation type="journal article" date="2019" name="Nat. Med.">
        <title>A library of human gut bacterial isolates paired with longitudinal multiomics data enables mechanistic microbiome research.</title>
        <authorList>
            <person name="Poyet M."/>
            <person name="Groussin M."/>
            <person name="Gibbons S.M."/>
            <person name="Avila-Pacheco J."/>
            <person name="Jiang X."/>
            <person name="Kearney S.M."/>
            <person name="Perrotta A.R."/>
            <person name="Berdy B."/>
            <person name="Zhao S."/>
            <person name="Lieberman T.D."/>
            <person name="Swanson P.K."/>
            <person name="Smith M."/>
            <person name="Roesemann S."/>
            <person name="Alexander J.E."/>
            <person name="Rich S.A."/>
            <person name="Livny J."/>
            <person name="Vlamakis H."/>
            <person name="Clish C."/>
            <person name="Bullock K."/>
            <person name="Deik A."/>
            <person name="Scott J."/>
            <person name="Pierce K.A."/>
            <person name="Xavier R.J."/>
            <person name="Alm E.J."/>
        </authorList>
    </citation>
    <scope>NUCLEOTIDE SEQUENCE [LARGE SCALE GENOMIC DNA]</scope>
    <source>
        <strain evidence="1 2">BIOML-A2</strain>
    </source>
</reference>
<comment type="caution">
    <text evidence="1">The sequence shown here is derived from an EMBL/GenBank/DDBJ whole genome shotgun (WGS) entry which is preliminary data.</text>
</comment>